<feature type="transmembrane region" description="Helical" evidence="9">
    <location>
        <begin position="114"/>
        <end position="134"/>
    </location>
</feature>
<feature type="region of interest" description="Disordered" evidence="10">
    <location>
        <begin position="1"/>
        <end position="26"/>
    </location>
</feature>
<comment type="function">
    <text evidence="9">Part of the tripartite ATP-independent periplasmic (TRAP) transport system.</text>
</comment>
<dbReference type="GO" id="GO:0022857">
    <property type="term" value="F:transmembrane transporter activity"/>
    <property type="evidence" value="ECO:0007669"/>
    <property type="project" value="UniProtKB-UniRule"/>
</dbReference>
<evidence type="ECO:0000256" key="4">
    <source>
        <dbReference type="ARBA" id="ARBA00022519"/>
    </source>
</evidence>
<evidence type="ECO:0000256" key="1">
    <source>
        <dbReference type="ARBA" id="ARBA00004429"/>
    </source>
</evidence>
<dbReference type="InterPro" id="IPR007387">
    <property type="entry name" value="TRAP_DctQ"/>
</dbReference>
<proteinExistence type="inferred from homology"/>
<dbReference type="RefSeq" id="WP_091844463.1">
    <property type="nucleotide sequence ID" value="NZ_FOCM01000002.1"/>
</dbReference>
<organism evidence="12 13">
    <name type="scientific">Palleronia pelagia</name>
    <dbReference type="NCBI Taxonomy" id="387096"/>
    <lineage>
        <taxon>Bacteria</taxon>
        <taxon>Pseudomonadati</taxon>
        <taxon>Pseudomonadota</taxon>
        <taxon>Alphaproteobacteria</taxon>
        <taxon>Rhodobacterales</taxon>
        <taxon>Roseobacteraceae</taxon>
        <taxon>Palleronia</taxon>
    </lineage>
</organism>
<evidence type="ECO:0000256" key="5">
    <source>
        <dbReference type="ARBA" id="ARBA00022692"/>
    </source>
</evidence>
<evidence type="ECO:0000256" key="2">
    <source>
        <dbReference type="ARBA" id="ARBA00022448"/>
    </source>
</evidence>
<dbReference type="PANTHER" id="PTHR35011:SF11">
    <property type="entry name" value="TRAP TRANSPORTER SMALL PERMEASE PROTEIN"/>
    <property type="match status" value="1"/>
</dbReference>
<accession>A0A1H8CWM6</accession>
<evidence type="ECO:0000256" key="8">
    <source>
        <dbReference type="ARBA" id="ARBA00038436"/>
    </source>
</evidence>
<evidence type="ECO:0000256" key="7">
    <source>
        <dbReference type="ARBA" id="ARBA00023136"/>
    </source>
</evidence>
<comment type="subcellular location">
    <subcellularLocation>
        <location evidence="1 9">Cell inner membrane</location>
        <topology evidence="1 9">Multi-pass membrane protein</topology>
    </subcellularLocation>
</comment>
<dbReference type="Pfam" id="PF04290">
    <property type="entry name" value="DctQ"/>
    <property type="match status" value="1"/>
</dbReference>
<evidence type="ECO:0000256" key="10">
    <source>
        <dbReference type="SAM" id="MobiDB-lite"/>
    </source>
</evidence>
<dbReference type="OrthoDB" id="7843639at2"/>
<keyword evidence="2 9" id="KW-0813">Transport</keyword>
<keyword evidence="7 9" id="KW-0472">Membrane</keyword>
<keyword evidence="13" id="KW-1185">Reference proteome</keyword>
<evidence type="ECO:0000313" key="13">
    <source>
        <dbReference type="Proteomes" id="UP000199372"/>
    </source>
</evidence>
<keyword evidence="5 9" id="KW-0812">Transmembrane</keyword>
<dbReference type="InterPro" id="IPR055348">
    <property type="entry name" value="DctQ"/>
</dbReference>
<evidence type="ECO:0000256" key="6">
    <source>
        <dbReference type="ARBA" id="ARBA00022989"/>
    </source>
</evidence>
<comment type="similarity">
    <text evidence="8 9">Belongs to the TRAP transporter small permease family.</text>
</comment>
<gene>
    <name evidence="12" type="ORF">SAMN04488011_10276</name>
</gene>
<evidence type="ECO:0000256" key="3">
    <source>
        <dbReference type="ARBA" id="ARBA00022475"/>
    </source>
</evidence>
<keyword evidence="3" id="KW-1003">Cell membrane</keyword>
<evidence type="ECO:0000259" key="11">
    <source>
        <dbReference type="Pfam" id="PF04290"/>
    </source>
</evidence>
<sequence length="196" mass="20882">MSDNTGDSGAHRDGGQDQGSPSAATGRRGAGAVLWSIYDRLETVLTLVALSATILTVLIAAVGRTAGMPVRSAPQLALLFLIWAIILGADICLKKGEHIRVSVIADSVPSVIRRILAALHLLLIVPFLVFLAWYGFDLAAGNWQRQLGATGLSYGLITLALPVGSLLFLVSIARRFFSYGLDATLEPQDHHLESPL</sequence>
<keyword evidence="6 9" id="KW-1133">Transmembrane helix</keyword>
<keyword evidence="4 9" id="KW-0997">Cell inner membrane</keyword>
<evidence type="ECO:0000256" key="9">
    <source>
        <dbReference type="RuleBase" id="RU369079"/>
    </source>
</evidence>
<reference evidence="13" key="1">
    <citation type="submission" date="2016-10" db="EMBL/GenBank/DDBJ databases">
        <authorList>
            <person name="Varghese N."/>
            <person name="Submissions S."/>
        </authorList>
    </citation>
    <scope>NUCLEOTIDE SEQUENCE [LARGE SCALE GENOMIC DNA]</scope>
    <source>
        <strain evidence="13">DSM 26893</strain>
    </source>
</reference>
<dbReference type="GO" id="GO:0015740">
    <property type="term" value="P:C4-dicarboxylate transport"/>
    <property type="evidence" value="ECO:0007669"/>
    <property type="project" value="TreeGrafter"/>
</dbReference>
<protein>
    <recommendedName>
        <fullName evidence="9">TRAP transporter small permease protein</fullName>
    </recommendedName>
</protein>
<feature type="transmembrane region" description="Helical" evidence="9">
    <location>
        <begin position="44"/>
        <end position="63"/>
    </location>
</feature>
<feature type="transmembrane region" description="Helical" evidence="9">
    <location>
        <begin position="75"/>
        <end position="93"/>
    </location>
</feature>
<evidence type="ECO:0000313" key="12">
    <source>
        <dbReference type="EMBL" id="SEM98577.1"/>
    </source>
</evidence>
<feature type="domain" description="Tripartite ATP-independent periplasmic transporters DctQ component" evidence="11">
    <location>
        <begin position="54"/>
        <end position="177"/>
    </location>
</feature>
<dbReference type="GO" id="GO:0005886">
    <property type="term" value="C:plasma membrane"/>
    <property type="evidence" value="ECO:0007669"/>
    <property type="project" value="UniProtKB-SubCell"/>
</dbReference>
<dbReference type="AlphaFoldDB" id="A0A1H8CWM6"/>
<feature type="transmembrane region" description="Helical" evidence="9">
    <location>
        <begin position="154"/>
        <end position="173"/>
    </location>
</feature>
<dbReference type="EMBL" id="FOCM01000002">
    <property type="protein sequence ID" value="SEM98577.1"/>
    <property type="molecule type" value="Genomic_DNA"/>
</dbReference>
<comment type="subunit">
    <text evidence="9">The complex comprises the extracytoplasmic solute receptor protein and the two transmembrane proteins.</text>
</comment>
<name>A0A1H8CWM6_9RHOB</name>
<dbReference type="Proteomes" id="UP000199372">
    <property type="component" value="Unassembled WGS sequence"/>
</dbReference>
<dbReference type="PANTHER" id="PTHR35011">
    <property type="entry name" value="2,3-DIKETO-L-GULONATE TRAP TRANSPORTER SMALL PERMEASE PROTEIN YIAM"/>
    <property type="match status" value="1"/>
</dbReference>